<dbReference type="Proteomes" id="UP000053958">
    <property type="component" value="Unassembled WGS sequence"/>
</dbReference>
<evidence type="ECO:0000313" key="23">
    <source>
        <dbReference type="EMBL" id="KKA16727.1"/>
    </source>
</evidence>
<evidence type="ECO:0000256" key="17">
    <source>
        <dbReference type="ARBA" id="ARBA00060276"/>
    </source>
</evidence>
<dbReference type="InterPro" id="IPR042099">
    <property type="entry name" value="ANL_N_sf"/>
</dbReference>
<dbReference type="GO" id="GO:0005324">
    <property type="term" value="F:long-chain fatty acid transmembrane transporter activity"/>
    <property type="evidence" value="ECO:0007669"/>
    <property type="project" value="TreeGrafter"/>
</dbReference>
<keyword evidence="15" id="KW-0576">Peroxisome</keyword>
<evidence type="ECO:0000256" key="16">
    <source>
        <dbReference type="ARBA" id="ARBA00051585"/>
    </source>
</evidence>
<keyword evidence="7" id="KW-0436">Ligase</keyword>
<evidence type="ECO:0000256" key="12">
    <source>
        <dbReference type="ARBA" id="ARBA00022989"/>
    </source>
</evidence>
<dbReference type="FunFam" id="3.40.50.12780:FF:000019">
    <property type="entry name" value="Long-chain fatty acid transporter"/>
    <property type="match status" value="1"/>
</dbReference>
<evidence type="ECO:0000256" key="15">
    <source>
        <dbReference type="ARBA" id="ARBA00023140"/>
    </source>
</evidence>
<evidence type="ECO:0000256" key="8">
    <source>
        <dbReference type="ARBA" id="ARBA00022677"/>
    </source>
</evidence>
<dbReference type="Pfam" id="PF13193">
    <property type="entry name" value="AMP-binding_C"/>
    <property type="match status" value="1"/>
</dbReference>
<evidence type="ECO:0000256" key="19">
    <source>
        <dbReference type="ARBA" id="ARBA00078285"/>
    </source>
</evidence>
<dbReference type="Pfam" id="PF00501">
    <property type="entry name" value="AMP-binding"/>
    <property type="match status" value="1"/>
</dbReference>
<keyword evidence="13" id="KW-0445">Lipid transport</keyword>
<evidence type="ECO:0000256" key="18">
    <source>
        <dbReference type="ARBA" id="ARBA00068795"/>
    </source>
</evidence>
<comment type="similarity">
    <text evidence="4">Belongs to the ATP-dependent AMP-binding enzyme family.</text>
</comment>
<dbReference type="OrthoDB" id="10253869at2759"/>
<protein>
    <recommendedName>
        <fullName evidence="18">Very long-chain fatty acid transport protein</fullName>
    </recommendedName>
    <alternativeName>
        <fullName evidence="19">Very-long-chain acyl-CoA synthetase</fullName>
    </alternativeName>
</protein>
<comment type="catalytic activity">
    <reaction evidence="16">
        <text>a very long-chain fatty acid + ATP + CoA = a very long-chain fatty acyl-CoA + AMP + diphosphate</text>
        <dbReference type="Rhea" id="RHEA:54536"/>
        <dbReference type="ChEBI" id="CHEBI:30616"/>
        <dbReference type="ChEBI" id="CHEBI:33019"/>
        <dbReference type="ChEBI" id="CHEBI:57287"/>
        <dbReference type="ChEBI" id="CHEBI:58950"/>
        <dbReference type="ChEBI" id="CHEBI:138261"/>
        <dbReference type="ChEBI" id="CHEBI:456215"/>
    </reaction>
</comment>
<evidence type="ECO:0000256" key="4">
    <source>
        <dbReference type="ARBA" id="ARBA00006432"/>
    </source>
</evidence>
<dbReference type="PANTHER" id="PTHR43107">
    <property type="entry name" value="LONG-CHAIN FATTY ACID TRANSPORT PROTEIN"/>
    <property type="match status" value="1"/>
</dbReference>
<keyword evidence="14 20" id="KW-0472">Membrane</keyword>
<dbReference type="GO" id="GO:0044539">
    <property type="term" value="P:long-chain fatty acid import into cell"/>
    <property type="evidence" value="ECO:0007669"/>
    <property type="project" value="TreeGrafter"/>
</dbReference>
<keyword evidence="24" id="KW-1185">Reference proteome</keyword>
<dbReference type="InterPro" id="IPR020845">
    <property type="entry name" value="AMP-binding_CS"/>
</dbReference>
<dbReference type="GO" id="GO:0005811">
    <property type="term" value="C:lipid droplet"/>
    <property type="evidence" value="ECO:0007669"/>
    <property type="project" value="UniProtKB-SubCell"/>
</dbReference>
<dbReference type="Gene3D" id="3.30.300.30">
    <property type="match status" value="1"/>
</dbReference>
<dbReference type="InterPro" id="IPR000873">
    <property type="entry name" value="AMP-dep_synth/lig_dom"/>
</dbReference>
<feature type="domain" description="AMP-dependent synthetase/ligase" evidence="21">
    <location>
        <begin position="67"/>
        <end position="445"/>
    </location>
</feature>
<comment type="caution">
    <text evidence="23">The sequence shown here is derived from an EMBL/GenBank/DDBJ whole genome shotgun (WGS) entry which is preliminary data.</text>
</comment>
<organism evidence="23 24">
    <name type="scientific">Rasamsonia emersonii (strain ATCC 16479 / CBS 393.64 / IMI 116815)</name>
    <dbReference type="NCBI Taxonomy" id="1408163"/>
    <lineage>
        <taxon>Eukaryota</taxon>
        <taxon>Fungi</taxon>
        <taxon>Dikarya</taxon>
        <taxon>Ascomycota</taxon>
        <taxon>Pezizomycotina</taxon>
        <taxon>Eurotiomycetes</taxon>
        <taxon>Eurotiomycetidae</taxon>
        <taxon>Eurotiales</taxon>
        <taxon>Trichocomaceae</taxon>
        <taxon>Rasamsonia</taxon>
    </lineage>
</organism>
<dbReference type="STRING" id="1408163.A0A0F4YET5"/>
<evidence type="ECO:0000256" key="10">
    <source>
        <dbReference type="ARBA" id="ARBA00022741"/>
    </source>
</evidence>
<keyword evidence="6" id="KW-1003">Cell membrane</keyword>
<sequence>MDPCLDIPLRIAAPAVAASLAYLNARWSVFYDWNLLSALVRILLKSRLAEHWDRINLFYVLEKHALASSTANHPFIVYNGRTWTFHETYQTALRYGQFFKNKFGVKPKEIVAMDFMNSSNFVFIWMGLWSIGAVPAFINYNLSGKPLTHSVKVSSARLLIVDEEVRDRFPPEQLATFSSPDFRDDKGPVEVVFFTPDLEAQILQTAPIREDDSARSGPIGRDMAMLIYTSGTTGLPKPAIVSWFKCWAGGTFITKWISLKKTDRVFTCMPLYHSTAAILAFCACLIGGTTLIIGHRFSARNFWKEVRENDATIIQYVGETLRYLLAVPREVDPVTGEDLDKKNNVRVAYGNGLRPDVWNRVKERFGIETIAEFYASTEGVSGHWNISSNDFAAGAIGRNGYLAQLLLGRTMAIVEVDHETEAPWRDPKTGFCRRVPRGEPGELIYALDPDNISQGFQGYYNNSKATEGKILRDVFAKGDAWFRTGDMVRWDHEGRWYFSDRIGDTFRWKSENVSTSEVAEILGNHPAILEANVYGVSLPHHDGRAGCAAIVLRDQNVASEGQPAPEPSAAVLESLAAHALANLPRYAVPLFLRVTPQMQATGNNKQQKHTLRVEGVDPSRVAATDRLYWLQNNNYHYQSKRKNIPTRQ</sequence>
<dbReference type="EMBL" id="LASV01000739">
    <property type="protein sequence ID" value="KKA16727.1"/>
    <property type="molecule type" value="Genomic_DNA"/>
</dbReference>
<dbReference type="AlphaFoldDB" id="A0A0F4YET5"/>
<dbReference type="FunFam" id="3.30.300.30:FF:000002">
    <property type="entry name" value="Long-chain fatty acid transport protein 1"/>
    <property type="match status" value="1"/>
</dbReference>
<evidence type="ECO:0000256" key="5">
    <source>
        <dbReference type="ARBA" id="ARBA00022448"/>
    </source>
</evidence>
<evidence type="ECO:0000256" key="11">
    <source>
        <dbReference type="ARBA" id="ARBA00022840"/>
    </source>
</evidence>
<evidence type="ECO:0000256" key="20">
    <source>
        <dbReference type="SAM" id="Phobius"/>
    </source>
</evidence>
<feature type="domain" description="AMP-binding enzyme C-terminal" evidence="22">
    <location>
        <begin position="517"/>
        <end position="605"/>
    </location>
</feature>
<comment type="function">
    <text evidence="17">Acyl-CoA synthetase required for both the import of long chain fatty acids (LCFAs) (C14-C18) and the activation very long chain fatty acids (VLCFAs) (C20-C26) by esterification of the fatty acids into metabolically active CoA-thioesters for subsequent degradation or incorporation into phospholipids. The transport and fatty acyl-CoA synthetase activities are genetically separable and are thus independent activities. Esterifies VLCFAs in the peroxisome matrix. The VLCFAs are actively transported into peroxisomes by a PXA1-PXA2 heterodimeric transporter in the peroxisomal membrane.</text>
</comment>
<proteinExistence type="inferred from homology"/>
<evidence type="ECO:0000259" key="21">
    <source>
        <dbReference type="Pfam" id="PF00501"/>
    </source>
</evidence>
<dbReference type="Gene3D" id="3.40.50.12780">
    <property type="entry name" value="N-terminal domain of ligase-like"/>
    <property type="match status" value="1"/>
</dbReference>
<evidence type="ECO:0000256" key="14">
    <source>
        <dbReference type="ARBA" id="ARBA00023136"/>
    </source>
</evidence>
<feature type="transmembrane region" description="Helical" evidence="20">
    <location>
        <begin position="271"/>
        <end position="294"/>
    </location>
</feature>
<evidence type="ECO:0000256" key="7">
    <source>
        <dbReference type="ARBA" id="ARBA00022598"/>
    </source>
</evidence>
<accession>A0A0F4YET5</accession>
<evidence type="ECO:0000259" key="22">
    <source>
        <dbReference type="Pfam" id="PF13193"/>
    </source>
</evidence>
<dbReference type="InterPro" id="IPR025110">
    <property type="entry name" value="AMP-bd_C"/>
</dbReference>
<keyword evidence="9 20" id="KW-0812">Transmembrane</keyword>
<dbReference type="PROSITE" id="PS00455">
    <property type="entry name" value="AMP_BINDING"/>
    <property type="match status" value="1"/>
</dbReference>
<keyword evidence="11" id="KW-0067">ATP-binding</keyword>
<evidence type="ECO:0000313" key="24">
    <source>
        <dbReference type="Proteomes" id="UP000053958"/>
    </source>
</evidence>
<dbReference type="InterPro" id="IPR045851">
    <property type="entry name" value="AMP-bd_C_sf"/>
</dbReference>
<keyword evidence="8" id="KW-0551">Lipid droplet</keyword>
<keyword evidence="10" id="KW-0547">Nucleotide-binding</keyword>
<dbReference type="GeneID" id="25321588"/>
<dbReference type="PANTHER" id="PTHR43107:SF15">
    <property type="entry name" value="FATTY ACID TRANSPORT PROTEIN 3, ISOFORM A"/>
    <property type="match status" value="1"/>
</dbReference>
<evidence type="ECO:0000256" key="3">
    <source>
        <dbReference type="ARBA" id="ARBA00004651"/>
    </source>
</evidence>
<dbReference type="GO" id="GO:0009898">
    <property type="term" value="C:cytoplasmic side of plasma membrane"/>
    <property type="evidence" value="ECO:0007669"/>
    <property type="project" value="TreeGrafter"/>
</dbReference>
<evidence type="ECO:0000256" key="13">
    <source>
        <dbReference type="ARBA" id="ARBA00023055"/>
    </source>
</evidence>
<dbReference type="RefSeq" id="XP_013323339.1">
    <property type="nucleotide sequence ID" value="XM_013467885.1"/>
</dbReference>
<dbReference type="GO" id="GO:0005524">
    <property type="term" value="F:ATP binding"/>
    <property type="evidence" value="ECO:0007669"/>
    <property type="project" value="UniProtKB-KW"/>
</dbReference>
<reference evidence="23 24" key="1">
    <citation type="submission" date="2015-04" db="EMBL/GenBank/DDBJ databases">
        <authorList>
            <person name="Heijne W.H."/>
            <person name="Fedorova N.D."/>
            <person name="Nierman W.C."/>
            <person name="Vollebregt A.W."/>
            <person name="Zhao Z."/>
            <person name="Wu L."/>
            <person name="Kumar M."/>
            <person name="Stam H."/>
            <person name="van den Berg M.A."/>
            <person name="Pel H.J."/>
        </authorList>
    </citation>
    <scope>NUCLEOTIDE SEQUENCE [LARGE SCALE GENOMIC DNA]</scope>
    <source>
        <strain evidence="23 24">CBS 393.64</strain>
    </source>
</reference>
<name>A0A0F4YET5_RASE3</name>
<dbReference type="GO" id="GO:0005778">
    <property type="term" value="C:peroxisomal membrane"/>
    <property type="evidence" value="ECO:0007669"/>
    <property type="project" value="UniProtKB-SubCell"/>
</dbReference>
<dbReference type="SUPFAM" id="SSF56801">
    <property type="entry name" value="Acetyl-CoA synthetase-like"/>
    <property type="match status" value="1"/>
</dbReference>
<evidence type="ECO:0000256" key="9">
    <source>
        <dbReference type="ARBA" id="ARBA00022692"/>
    </source>
</evidence>
<evidence type="ECO:0000256" key="1">
    <source>
        <dbReference type="ARBA" id="ARBA00004502"/>
    </source>
</evidence>
<keyword evidence="12 20" id="KW-1133">Transmembrane helix</keyword>
<dbReference type="GO" id="GO:0004467">
    <property type="term" value="F:long-chain fatty acid-CoA ligase activity"/>
    <property type="evidence" value="ECO:0007669"/>
    <property type="project" value="TreeGrafter"/>
</dbReference>
<evidence type="ECO:0000256" key="6">
    <source>
        <dbReference type="ARBA" id="ARBA00022475"/>
    </source>
</evidence>
<keyword evidence="5" id="KW-0813">Transport</keyword>
<comment type="subcellular location">
    <subcellularLocation>
        <location evidence="3">Cell membrane</location>
        <topology evidence="3">Multi-pass membrane protein</topology>
    </subcellularLocation>
    <subcellularLocation>
        <location evidence="1">Lipid droplet</location>
    </subcellularLocation>
    <subcellularLocation>
        <location evidence="2">Peroxisome membrane</location>
        <topology evidence="2">Multi-pass membrane protein</topology>
    </subcellularLocation>
</comment>
<evidence type="ECO:0000256" key="2">
    <source>
        <dbReference type="ARBA" id="ARBA00004585"/>
    </source>
</evidence>
<gene>
    <name evidence="23" type="ORF">T310_9656</name>
</gene>